<name>A0A6A4T2B7_SCOMX</name>
<proteinExistence type="predicted"/>
<reference evidence="2 3" key="1">
    <citation type="submission" date="2019-06" db="EMBL/GenBank/DDBJ databases">
        <title>Draft genomes of female and male turbot (Scophthalmus maximus).</title>
        <authorList>
            <person name="Xu H."/>
            <person name="Xu X.-W."/>
            <person name="Shao C."/>
            <person name="Chen S."/>
        </authorList>
    </citation>
    <scope>NUCLEOTIDE SEQUENCE [LARGE SCALE GENOMIC DNA]</scope>
    <source>
        <strain evidence="2">Ysfricsl-2016a</strain>
        <tissue evidence="2">Blood</tissue>
    </source>
</reference>
<evidence type="ECO:0000313" key="2">
    <source>
        <dbReference type="EMBL" id="KAF0040217.1"/>
    </source>
</evidence>
<protein>
    <submittedName>
        <fullName evidence="2">Uncharacterized protein</fullName>
    </submittedName>
</protein>
<organism evidence="2 3">
    <name type="scientific">Scophthalmus maximus</name>
    <name type="common">Turbot</name>
    <name type="synonym">Psetta maxima</name>
    <dbReference type="NCBI Taxonomy" id="52904"/>
    <lineage>
        <taxon>Eukaryota</taxon>
        <taxon>Metazoa</taxon>
        <taxon>Chordata</taxon>
        <taxon>Craniata</taxon>
        <taxon>Vertebrata</taxon>
        <taxon>Euteleostomi</taxon>
        <taxon>Actinopterygii</taxon>
        <taxon>Neopterygii</taxon>
        <taxon>Teleostei</taxon>
        <taxon>Neoteleostei</taxon>
        <taxon>Acanthomorphata</taxon>
        <taxon>Carangaria</taxon>
        <taxon>Pleuronectiformes</taxon>
        <taxon>Pleuronectoidei</taxon>
        <taxon>Scophthalmidae</taxon>
        <taxon>Scophthalmus</taxon>
    </lineage>
</organism>
<feature type="compositionally biased region" description="Basic and acidic residues" evidence="1">
    <location>
        <begin position="33"/>
        <end position="42"/>
    </location>
</feature>
<sequence length="163" mass="18669">MFSHQIRDGKEKENSLPSVRQDLIGPDEPNFNRFDERGKDNEHPALRYENKKAFFYFYWQTSLSSGGVLDTNVVVTVHLQMEEGDERDEQKPRWGFPPQTRRLAGCVQQYHLKSYDTVHTYSSENGAAVCTNAEGEAGRRRLGPIARRADSVYRGLESMSGRP</sequence>
<evidence type="ECO:0000313" key="3">
    <source>
        <dbReference type="Proteomes" id="UP000438429"/>
    </source>
</evidence>
<gene>
    <name evidence="2" type="ORF">F2P81_008452</name>
</gene>
<dbReference type="AlphaFoldDB" id="A0A6A4T2B7"/>
<dbReference type="EMBL" id="VEVO01000007">
    <property type="protein sequence ID" value="KAF0040217.1"/>
    <property type="molecule type" value="Genomic_DNA"/>
</dbReference>
<comment type="caution">
    <text evidence="2">The sequence shown here is derived from an EMBL/GenBank/DDBJ whole genome shotgun (WGS) entry which is preliminary data.</text>
</comment>
<dbReference type="Proteomes" id="UP000438429">
    <property type="component" value="Unassembled WGS sequence"/>
</dbReference>
<feature type="region of interest" description="Disordered" evidence="1">
    <location>
        <begin position="1"/>
        <end position="42"/>
    </location>
</feature>
<feature type="compositionally biased region" description="Basic and acidic residues" evidence="1">
    <location>
        <begin position="1"/>
        <end position="14"/>
    </location>
</feature>
<evidence type="ECO:0000256" key="1">
    <source>
        <dbReference type="SAM" id="MobiDB-lite"/>
    </source>
</evidence>
<accession>A0A6A4T2B7</accession>